<dbReference type="SMART" id="SM00885">
    <property type="entry name" value="D5_N"/>
    <property type="match status" value="1"/>
</dbReference>
<dbReference type="InterPro" id="IPR006500">
    <property type="entry name" value="Helicase_put_C_phage/plasmid"/>
</dbReference>
<keyword evidence="3" id="KW-0067">ATP-binding</keyword>
<comment type="caution">
    <text evidence="5">The sequence shown here is derived from an EMBL/GenBank/DDBJ whole genome shotgun (WGS) entry which is preliminary data.</text>
</comment>
<dbReference type="EMBL" id="BAAAZE010000005">
    <property type="protein sequence ID" value="GAA4016649.1"/>
    <property type="molecule type" value="Genomic_DNA"/>
</dbReference>
<evidence type="ECO:0000256" key="3">
    <source>
        <dbReference type="ARBA" id="ARBA00022840"/>
    </source>
</evidence>
<evidence type="ECO:0000313" key="6">
    <source>
        <dbReference type="Proteomes" id="UP001501353"/>
    </source>
</evidence>
<feature type="domain" description="SF3 helicase" evidence="4">
    <location>
        <begin position="507"/>
        <end position="669"/>
    </location>
</feature>
<dbReference type="InterPro" id="IPR014015">
    <property type="entry name" value="Helicase_SF3_DNA-vir"/>
</dbReference>
<accession>A0ABP7SUA8</accession>
<dbReference type="Pfam" id="PF08706">
    <property type="entry name" value="D5_N"/>
    <property type="match status" value="1"/>
</dbReference>
<proteinExistence type="predicted"/>
<name>A0ABP7SUA8_9BURK</name>
<evidence type="ECO:0000256" key="2">
    <source>
        <dbReference type="ARBA" id="ARBA00022801"/>
    </source>
</evidence>
<dbReference type="PANTHER" id="PTHR35372">
    <property type="entry name" value="ATP BINDING PROTEIN-RELATED"/>
    <property type="match status" value="1"/>
</dbReference>
<protein>
    <recommendedName>
        <fullName evidence="4">SF3 helicase domain-containing protein</fullName>
    </recommendedName>
</protein>
<keyword evidence="1" id="KW-0547">Nucleotide-binding</keyword>
<keyword evidence="6" id="KW-1185">Reference proteome</keyword>
<dbReference type="InterPro" id="IPR045455">
    <property type="entry name" value="NrS-1_pol-like_helicase"/>
</dbReference>
<evidence type="ECO:0000256" key="1">
    <source>
        <dbReference type="ARBA" id="ARBA00022741"/>
    </source>
</evidence>
<evidence type="ECO:0000259" key="4">
    <source>
        <dbReference type="PROSITE" id="PS51206"/>
    </source>
</evidence>
<dbReference type="InterPro" id="IPR027417">
    <property type="entry name" value="P-loop_NTPase"/>
</dbReference>
<dbReference type="NCBIfam" id="TIGR01613">
    <property type="entry name" value="primase_Cterm"/>
    <property type="match status" value="1"/>
</dbReference>
<evidence type="ECO:0000313" key="5">
    <source>
        <dbReference type="EMBL" id="GAA4016649.1"/>
    </source>
</evidence>
<organism evidence="5 6">
    <name type="scientific">Actimicrobium antarcticum</name>
    <dbReference type="NCBI Taxonomy" id="1051899"/>
    <lineage>
        <taxon>Bacteria</taxon>
        <taxon>Pseudomonadati</taxon>
        <taxon>Pseudomonadota</taxon>
        <taxon>Betaproteobacteria</taxon>
        <taxon>Burkholderiales</taxon>
        <taxon>Oxalobacteraceae</taxon>
        <taxon>Actimicrobium</taxon>
    </lineage>
</organism>
<dbReference type="SUPFAM" id="SSF52540">
    <property type="entry name" value="P-loop containing nucleoside triphosphate hydrolases"/>
    <property type="match status" value="1"/>
</dbReference>
<dbReference type="InterPro" id="IPR014818">
    <property type="entry name" value="Phage/plasmid_primase_P4_C"/>
</dbReference>
<gene>
    <name evidence="5" type="ORF">GCM10022212_09860</name>
</gene>
<keyword evidence="2" id="KW-0378">Hydrolase</keyword>
<dbReference type="Pfam" id="PF19263">
    <property type="entry name" value="DUF5906"/>
    <property type="match status" value="1"/>
</dbReference>
<sequence>MGSGMNEIKNDQIAMFDGGRRVALTVYSRTTNPKPIDAGQPEWNEVVETLSKHDVREDKEGRCISFHQLMPGATRANANVELVSAYVIDSDDGAGLDEIKKPLTGLEYVIYSTHSHTPDKPKYRVVFPLSAPVGHADWDYFRGAADAELAGGHNDGSTKDASRLYYTPSCPESRAEHAYFEHVRGEAIDSAAMIAKGRAQSARSLPGLPQIKPRKYAASVARNADVLGVSGPVDLERARSALMAIPSDGGRYEWRGSVWGFDAATNGEDQNFLRGWNAQSADKYPNYREALEKLLRSDTKREGGVAAGTLFMLAKQHGWTDPAHSKRIAASPDETTRLGNVMETLNDAGNADRIVKAANGNLQYCRDLLKWLVWTDGHWHWDIKGDVVQFATAVMRGIYTEARDEARNDDAKRLAQHAGNSCSLRGLTAGVELAKSMPGVSVGASELDADPMVIGVVNGVVDLKTGEFRQALREGLITRLMNVEWIAGATCPHWEATLHSIFNDNRDVVDFVQRAMGYTLTGRTTEQCFFFLYGTGANGKSTVLNVLREILGGYGIQTSPEVLMAKTAANASGPTPEIARLAGPRFVAANETEEGQRFAESMVKQLTGGDAVTARVLHGAPFDFVPVFKLWLAGNHRPVIRGDDHGIWRRMVMIGFDRKFSGEEQNKHLPDMLRKEYPGILNWLIAGCLAWQKHGLDRPAEITRQVDAYRSDMDLMGNWIDETCIVEATAVIKAGAAYTSYKNWSFQNGHRFISNQKFAQKLKDRGFDKGHGKAGTHYFGLGFRQGQF</sequence>
<dbReference type="Gene3D" id="3.40.50.300">
    <property type="entry name" value="P-loop containing nucleotide triphosphate hydrolases"/>
    <property type="match status" value="1"/>
</dbReference>
<dbReference type="PROSITE" id="PS51206">
    <property type="entry name" value="SF3_HELICASE_1"/>
    <property type="match status" value="1"/>
</dbReference>
<dbReference type="InterPro" id="IPR051620">
    <property type="entry name" value="ORF904-like_C"/>
</dbReference>
<dbReference type="PANTHER" id="PTHR35372:SF2">
    <property type="entry name" value="SF3 HELICASE DOMAIN-CONTAINING PROTEIN"/>
    <property type="match status" value="1"/>
</dbReference>
<reference evidence="6" key="1">
    <citation type="journal article" date="2019" name="Int. J. Syst. Evol. Microbiol.">
        <title>The Global Catalogue of Microorganisms (GCM) 10K type strain sequencing project: providing services to taxonomists for standard genome sequencing and annotation.</title>
        <authorList>
            <consortium name="The Broad Institute Genomics Platform"/>
            <consortium name="The Broad Institute Genome Sequencing Center for Infectious Disease"/>
            <person name="Wu L."/>
            <person name="Ma J."/>
        </authorList>
    </citation>
    <scope>NUCLEOTIDE SEQUENCE [LARGE SCALE GENOMIC DNA]</scope>
    <source>
        <strain evidence="6">JCM 16673</strain>
    </source>
</reference>
<dbReference type="Proteomes" id="UP001501353">
    <property type="component" value="Unassembled WGS sequence"/>
</dbReference>